<reference evidence="2" key="2">
    <citation type="submission" date="2020-09" db="EMBL/GenBank/DDBJ databases">
        <authorList>
            <person name="Sun Q."/>
            <person name="Zhou Y."/>
        </authorList>
    </citation>
    <scope>NUCLEOTIDE SEQUENCE</scope>
    <source>
        <strain evidence="2">CGMCC 4.7403</strain>
    </source>
</reference>
<gene>
    <name evidence="2" type="ORF">GCM10017771_37580</name>
</gene>
<organism evidence="2 3">
    <name type="scientific">Streptomyces capitiformicae</name>
    <dbReference type="NCBI Taxonomy" id="2014920"/>
    <lineage>
        <taxon>Bacteria</taxon>
        <taxon>Bacillati</taxon>
        <taxon>Actinomycetota</taxon>
        <taxon>Actinomycetes</taxon>
        <taxon>Kitasatosporales</taxon>
        <taxon>Streptomycetaceae</taxon>
        <taxon>Streptomyces</taxon>
    </lineage>
</organism>
<dbReference type="Proteomes" id="UP000603227">
    <property type="component" value="Unassembled WGS sequence"/>
</dbReference>
<dbReference type="EMBL" id="BNAT01000011">
    <property type="protein sequence ID" value="GHH89109.1"/>
    <property type="molecule type" value="Genomic_DNA"/>
</dbReference>
<comment type="caution">
    <text evidence="2">The sequence shown here is derived from an EMBL/GenBank/DDBJ whole genome shotgun (WGS) entry which is preliminary data.</text>
</comment>
<name>A0A919LB15_9ACTN</name>
<dbReference type="AlphaFoldDB" id="A0A919LB15"/>
<dbReference type="InterPro" id="IPR025334">
    <property type="entry name" value="DUF4240"/>
</dbReference>
<dbReference type="RefSeq" id="WP_189783611.1">
    <property type="nucleotide sequence ID" value="NZ_BNAT01000011.1"/>
</dbReference>
<proteinExistence type="predicted"/>
<protein>
    <recommendedName>
        <fullName evidence="1">DUF4240 domain-containing protein</fullName>
    </recommendedName>
</protein>
<feature type="domain" description="DUF4240" evidence="1">
    <location>
        <begin position="1"/>
        <end position="57"/>
    </location>
</feature>
<evidence type="ECO:0000259" key="1">
    <source>
        <dbReference type="Pfam" id="PF14024"/>
    </source>
</evidence>
<accession>A0A919LB15</accession>
<reference evidence="2" key="1">
    <citation type="journal article" date="2014" name="Int. J. Syst. Evol. Microbiol.">
        <title>Complete genome sequence of Corynebacterium casei LMG S-19264T (=DSM 44701T), isolated from a smear-ripened cheese.</title>
        <authorList>
            <consortium name="US DOE Joint Genome Institute (JGI-PGF)"/>
            <person name="Walter F."/>
            <person name="Albersmeier A."/>
            <person name="Kalinowski J."/>
            <person name="Ruckert C."/>
        </authorList>
    </citation>
    <scope>NUCLEOTIDE SEQUENCE</scope>
    <source>
        <strain evidence="2">CGMCC 4.7403</strain>
    </source>
</reference>
<dbReference type="Pfam" id="PF14024">
    <property type="entry name" value="DUF4240"/>
    <property type="match status" value="1"/>
</dbReference>
<evidence type="ECO:0000313" key="3">
    <source>
        <dbReference type="Proteomes" id="UP000603227"/>
    </source>
</evidence>
<sequence>MEIDTFWDVIEAAQAGAATTGEPFDEVLVKQLAERPRQEILEYAERFDKLHDALYRSGPLSRRKEQRTGTR</sequence>
<keyword evidence="3" id="KW-1185">Reference proteome</keyword>
<evidence type="ECO:0000313" key="2">
    <source>
        <dbReference type="EMBL" id="GHH89109.1"/>
    </source>
</evidence>